<feature type="compositionally biased region" description="Basic residues" evidence="2">
    <location>
        <begin position="116"/>
        <end position="129"/>
    </location>
</feature>
<feature type="domain" description="Myb-like" evidence="3">
    <location>
        <begin position="22"/>
        <end position="73"/>
    </location>
</feature>
<name>A0A1V9YP70_ACHHY</name>
<feature type="compositionally biased region" description="Basic and acidic residues" evidence="2">
    <location>
        <begin position="95"/>
        <end position="115"/>
    </location>
</feature>
<keyword evidence="1" id="KW-0539">Nucleus</keyword>
<keyword evidence="6" id="KW-1185">Reference proteome</keyword>
<evidence type="ECO:0000313" key="5">
    <source>
        <dbReference type="EMBL" id="OQR87489.1"/>
    </source>
</evidence>
<evidence type="ECO:0000313" key="6">
    <source>
        <dbReference type="Proteomes" id="UP000243579"/>
    </source>
</evidence>
<accession>A0A1V9YP70</accession>
<gene>
    <name evidence="5" type="ORF">ACHHYP_08786</name>
</gene>
<reference evidence="5 6" key="1">
    <citation type="journal article" date="2014" name="Genome Biol. Evol.">
        <title>The secreted proteins of Achlya hypogyna and Thraustotheca clavata identify the ancestral oomycete secretome and reveal gene acquisitions by horizontal gene transfer.</title>
        <authorList>
            <person name="Misner I."/>
            <person name="Blouin N."/>
            <person name="Leonard G."/>
            <person name="Richards T.A."/>
            <person name="Lane C.E."/>
        </authorList>
    </citation>
    <scope>NUCLEOTIDE SEQUENCE [LARGE SCALE GENOMIC DNA]</scope>
    <source>
        <strain evidence="5 6">ATCC 48635</strain>
    </source>
</reference>
<evidence type="ECO:0000259" key="3">
    <source>
        <dbReference type="PROSITE" id="PS50090"/>
    </source>
</evidence>
<protein>
    <submittedName>
        <fullName evidence="5">Myb-like DNA-binding protein</fullName>
    </submittedName>
</protein>
<sequence>MGIHTKLPCDPGNMSPRKHRKTTNEGKGTWTLEEHERFLQASKLYPFGPWKVIASMVRTRNVRQTQTHAQKFREKIARRDRGLRRRKKQVGPQDTHVRRPSIDKNDNDTTSENHDHHHAHHRHHHHIHLHHHHHDLICLPDDKRHEPTSMTPTGADSKVKVLDLKPSAFCHLKSLNVGAVDLSSNSSEDGDASPKEAKKPKKKSEPKKTIASTLATPKNVIPDKRIVVDAVPCLEDCLDFLIASLEHDDNVAAGTDPALADVPNILVV</sequence>
<dbReference type="Proteomes" id="UP000243579">
    <property type="component" value="Unassembled WGS sequence"/>
</dbReference>
<dbReference type="GO" id="GO:0003677">
    <property type="term" value="F:DNA binding"/>
    <property type="evidence" value="ECO:0007669"/>
    <property type="project" value="UniProtKB-KW"/>
</dbReference>
<dbReference type="PANTHER" id="PTHR12802">
    <property type="entry name" value="SWI/SNF COMPLEX-RELATED"/>
    <property type="match status" value="1"/>
</dbReference>
<dbReference type="SMART" id="SM00717">
    <property type="entry name" value="SANT"/>
    <property type="match status" value="1"/>
</dbReference>
<evidence type="ECO:0000259" key="4">
    <source>
        <dbReference type="PROSITE" id="PS51294"/>
    </source>
</evidence>
<evidence type="ECO:0000256" key="2">
    <source>
        <dbReference type="SAM" id="MobiDB-lite"/>
    </source>
</evidence>
<dbReference type="InterPro" id="IPR017930">
    <property type="entry name" value="Myb_dom"/>
</dbReference>
<feature type="region of interest" description="Disordered" evidence="2">
    <location>
        <begin position="1"/>
        <end position="29"/>
    </location>
</feature>
<feature type="compositionally biased region" description="Basic and acidic residues" evidence="2">
    <location>
        <begin position="71"/>
        <end position="80"/>
    </location>
</feature>
<dbReference type="OrthoDB" id="118550at2759"/>
<comment type="caution">
    <text evidence="5">The sequence shown here is derived from an EMBL/GenBank/DDBJ whole genome shotgun (WGS) entry which is preliminary data.</text>
</comment>
<feature type="domain" description="HTH myb-type" evidence="4">
    <location>
        <begin position="27"/>
        <end position="77"/>
    </location>
</feature>
<proteinExistence type="predicted"/>
<organism evidence="5 6">
    <name type="scientific">Achlya hypogyna</name>
    <name type="common">Oomycete</name>
    <name type="synonym">Protoachlya hypogyna</name>
    <dbReference type="NCBI Taxonomy" id="1202772"/>
    <lineage>
        <taxon>Eukaryota</taxon>
        <taxon>Sar</taxon>
        <taxon>Stramenopiles</taxon>
        <taxon>Oomycota</taxon>
        <taxon>Saprolegniomycetes</taxon>
        <taxon>Saprolegniales</taxon>
        <taxon>Achlyaceae</taxon>
        <taxon>Achlya</taxon>
    </lineage>
</organism>
<dbReference type="EMBL" id="JNBR01001439">
    <property type="protein sequence ID" value="OQR87489.1"/>
    <property type="molecule type" value="Genomic_DNA"/>
</dbReference>
<dbReference type="Pfam" id="PF00249">
    <property type="entry name" value="Myb_DNA-binding"/>
    <property type="match status" value="1"/>
</dbReference>
<evidence type="ECO:0000256" key="1">
    <source>
        <dbReference type="ARBA" id="ARBA00023242"/>
    </source>
</evidence>
<dbReference type="PROSITE" id="PS50090">
    <property type="entry name" value="MYB_LIKE"/>
    <property type="match status" value="1"/>
</dbReference>
<dbReference type="AlphaFoldDB" id="A0A1V9YP70"/>
<feature type="region of interest" description="Disordered" evidence="2">
    <location>
        <begin position="62"/>
        <end position="129"/>
    </location>
</feature>
<dbReference type="InterPro" id="IPR009057">
    <property type="entry name" value="Homeodomain-like_sf"/>
</dbReference>
<dbReference type="STRING" id="1202772.A0A1V9YP70"/>
<dbReference type="CDD" id="cd00167">
    <property type="entry name" value="SANT"/>
    <property type="match status" value="1"/>
</dbReference>
<dbReference type="InterPro" id="IPR001005">
    <property type="entry name" value="SANT/Myb"/>
</dbReference>
<dbReference type="Gene3D" id="1.10.10.60">
    <property type="entry name" value="Homeodomain-like"/>
    <property type="match status" value="1"/>
</dbReference>
<feature type="region of interest" description="Disordered" evidence="2">
    <location>
        <begin position="181"/>
        <end position="209"/>
    </location>
</feature>
<dbReference type="PANTHER" id="PTHR12802:SF155">
    <property type="entry name" value="DEUBIQUITINASE MYSM1"/>
    <property type="match status" value="1"/>
</dbReference>
<dbReference type="PROSITE" id="PS51294">
    <property type="entry name" value="HTH_MYB"/>
    <property type="match status" value="1"/>
</dbReference>
<keyword evidence="5" id="KW-0238">DNA-binding</keyword>
<dbReference type="SUPFAM" id="SSF46689">
    <property type="entry name" value="Homeodomain-like"/>
    <property type="match status" value="1"/>
</dbReference>